<protein>
    <submittedName>
        <fullName evidence="1">Uncharacterized protein</fullName>
    </submittedName>
</protein>
<dbReference type="AlphaFoldDB" id="A0A8S0SDD0"/>
<dbReference type="EMBL" id="CACTIH010004329">
    <property type="protein sequence ID" value="CAA2990590.1"/>
    <property type="molecule type" value="Genomic_DNA"/>
</dbReference>
<sequence length="134" mass="14677">MSIGSQLLIELAGAEELIEEAIEVEVECGGSRLPTAGSESDVIRTILTKDCSANVPPFKSVATGVGKRVLRMDHVVDHRHMVSPMIPRSKLQLKAAAFHGRSRTYPPKHDVSGRQDDKTIEHTAPTFTQSVWSM</sequence>
<comment type="caution">
    <text evidence="1">The sequence shown here is derived from an EMBL/GenBank/DDBJ whole genome shotgun (WGS) entry which is preliminary data.</text>
</comment>
<dbReference type="Proteomes" id="UP000594638">
    <property type="component" value="Unassembled WGS sequence"/>
</dbReference>
<proteinExistence type="predicted"/>
<gene>
    <name evidence="1" type="ORF">OLEA9_A116912</name>
</gene>
<reference evidence="1 2" key="1">
    <citation type="submission" date="2019-12" db="EMBL/GenBank/DDBJ databases">
        <authorList>
            <person name="Alioto T."/>
            <person name="Alioto T."/>
            <person name="Gomez Garrido J."/>
        </authorList>
    </citation>
    <scope>NUCLEOTIDE SEQUENCE [LARGE SCALE GENOMIC DNA]</scope>
</reference>
<keyword evidence="2" id="KW-1185">Reference proteome</keyword>
<accession>A0A8S0SDD0</accession>
<evidence type="ECO:0000313" key="2">
    <source>
        <dbReference type="Proteomes" id="UP000594638"/>
    </source>
</evidence>
<name>A0A8S0SDD0_OLEEU</name>
<evidence type="ECO:0000313" key="1">
    <source>
        <dbReference type="EMBL" id="CAA2990590.1"/>
    </source>
</evidence>
<organism evidence="1 2">
    <name type="scientific">Olea europaea subsp. europaea</name>
    <dbReference type="NCBI Taxonomy" id="158383"/>
    <lineage>
        <taxon>Eukaryota</taxon>
        <taxon>Viridiplantae</taxon>
        <taxon>Streptophyta</taxon>
        <taxon>Embryophyta</taxon>
        <taxon>Tracheophyta</taxon>
        <taxon>Spermatophyta</taxon>
        <taxon>Magnoliopsida</taxon>
        <taxon>eudicotyledons</taxon>
        <taxon>Gunneridae</taxon>
        <taxon>Pentapetalae</taxon>
        <taxon>asterids</taxon>
        <taxon>lamiids</taxon>
        <taxon>Lamiales</taxon>
        <taxon>Oleaceae</taxon>
        <taxon>Oleeae</taxon>
        <taxon>Olea</taxon>
    </lineage>
</organism>
<dbReference type="Gramene" id="OE9A116912T1">
    <property type="protein sequence ID" value="OE9A116912C1"/>
    <property type="gene ID" value="OE9A116912"/>
</dbReference>